<reference evidence="8 9" key="1">
    <citation type="submission" date="2020-06" db="EMBL/GenBank/DDBJ databases">
        <title>Transcriptomic and genomic resources for Thalictrum thalictroides and T. hernandezii: Facilitating candidate gene discovery in an emerging model plant lineage.</title>
        <authorList>
            <person name="Arias T."/>
            <person name="Riano-Pachon D.M."/>
            <person name="Di Stilio V.S."/>
        </authorList>
    </citation>
    <scope>NUCLEOTIDE SEQUENCE [LARGE SCALE GENOMIC DNA]</scope>
    <source>
        <strain evidence="9">cv. WT478/WT964</strain>
        <tissue evidence="8">Leaves</tissue>
    </source>
</reference>
<dbReference type="Pfam" id="PF00170">
    <property type="entry name" value="bZIP_1"/>
    <property type="match status" value="1"/>
</dbReference>
<keyword evidence="4" id="KW-0804">Transcription</keyword>
<evidence type="ECO:0000256" key="6">
    <source>
        <dbReference type="SAM" id="MobiDB-lite"/>
    </source>
</evidence>
<dbReference type="GO" id="GO:0005634">
    <property type="term" value="C:nucleus"/>
    <property type="evidence" value="ECO:0007669"/>
    <property type="project" value="UniProtKB-SubCell"/>
</dbReference>
<dbReference type="PROSITE" id="PS50217">
    <property type="entry name" value="BZIP"/>
    <property type="match status" value="1"/>
</dbReference>
<feature type="region of interest" description="Disordered" evidence="6">
    <location>
        <begin position="35"/>
        <end position="84"/>
    </location>
</feature>
<organism evidence="8 9">
    <name type="scientific">Thalictrum thalictroides</name>
    <name type="common">Rue-anemone</name>
    <name type="synonym">Anemone thalictroides</name>
    <dbReference type="NCBI Taxonomy" id="46969"/>
    <lineage>
        <taxon>Eukaryota</taxon>
        <taxon>Viridiplantae</taxon>
        <taxon>Streptophyta</taxon>
        <taxon>Embryophyta</taxon>
        <taxon>Tracheophyta</taxon>
        <taxon>Spermatophyta</taxon>
        <taxon>Magnoliopsida</taxon>
        <taxon>Ranunculales</taxon>
        <taxon>Ranunculaceae</taxon>
        <taxon>Thalictroideae</taxon>
        <taxon>Thalictrum</taxon>
    </lineage>
</organism>
<feature type="domain" description="BZIP" evidence="7">
    <location>
        <begin position="61"/>
        <end position="124"/>
    </location>
</feature>
<sequence>MFSSGVFDSSVFDDEGFTPWESQELLMSSLLQQHDPLNTSNSTNSTNSGSDELTTRPEPDDDRKTRRMISNRESARRSRMRKQRHLEDLRNQVNRLRLDNRELTNQLKLINHHCHILKIDNSRLLSESTILRQRLSDIRRILIFRQLQRLSSSNNPLLPSLTVANEPQQLPQSLIV</sequence>
<comment type="caution">
    <text evidence="8">The sequence shown here is derived from an EMBL/GenBank/DDBJ whole genome shotgun (WGS) entry which is preliminary data.</text>
</comment>
<dbReference type="GO" id="GO:0003700">
    <property type="term" value="F:DNA-binding transcription factor activity"/>
    <property type="evidence" value="ECO:0007669"/>
    <property type="project" value="InterPro"/>
</dbReference>
<dbReference type="GO" id="GO:0000976">
    <property type="term" value="F:transcription cis-regulatory region binding"/>
    <property type="evidence" value="ECO:0007669"/>
    <property type="project" value="TreeGrafter"/>
</dbReference>
<dbReference type="AlphaFoldDB" id="A0A7J6VQL2"/>
<dbReference type="InterPro" id="IPR004827">
    <property type="entry name" value="bZIP"/>
</dbReference>
<keyword evidence="2" id="KW-0805">Transcription regulation</keyword>
<dbReference type="PANTHER" id="PTHR45764">
    <property type="entry name" value="BZIP TRANSCRIPTION FACTOR 44"/>
    <property type="match status" value="1"/>
</dbReference>
<dbReference type="PANTHER" id="PTHR45764:SF21">
    <property type="entry name" value="OS03G0770000 PROTEIN"/>
    <property type="match status" value="1"/>
</dbReference>
<dbReference type="FunFam" id="1.20.5.170:FF:000020">
    <property type="entry name" value="BZIP transcription factor"/>
    <property type="match status" value="1"/>
</dbReference>
<keyword evidence="5" id="KW-0539">Nucleus</keyword>
<feature type="compositionally biased region" description="Low complexity" evidence="6">
    <location>
        <begin position="35"/>
        <end position="48"/>
    </location>
</feature>
<evidence type="ECO:0000256" key="2">
    <source>
        <dbReference type="ARBA" id="ARBA00023015"/>
    </source>
</evidence>
<dbReference type="GO" id="GO:0045893">
    <property type="term" value="P:positive regulation of DNA-templated transcription"/>
    <property type="evidence" value="ECO:0007669"/>
    <property type="project" value="TreeGrafter"/>
</dbReference>
<keyword evidence="3" id="KW-0238">DNA-binding</keyword>
<dbReference type="Proteomes" id="UP000554482">
    <property type="component" value="Unassembled WGS sequence"/>
</dbReference>
<evidence type="ECO:0000256" key="1">
    <source>
        <dbReference type="ARBA" id="ARBA00004123"/>
    </source>
</evidence>
<evidence type="ECO:0000313" key="8">
    <source>
        <dbReference type="EMBL" id="KAF5187374.1"/>
    </source>
</evidence>
<dbReference type="InterPro" id="IPR046347">
    <property type="entry name" value="bZIP_sf"/>
</dbReference>
<evidence type="ECO:0000313" key="9">
    <source>
        <dbReference type="Proteomes" id="UP000554482"/>
    </source>
</evidence>
<dbReference type="SMART" id="SM00338">
    <property type="entry name" value="BRLZ"/>
    <property type="match status" value="1"/>
</dbReference>
<evidence type="ECO:0000256" key="3">
    <source>
        <dbReference type="ARBA" id="ARBA00023125"/>
    </source>
</evidence>
<protein>
    <submittedName>
        <fullName evidence="8">Basic leucine-zipper</fullName>
    </submittedName>
</protein>
<gene>
    <name evidence="8" type="ORF">FRX31_023041</name>
</gene>
<accession>A0A7J6VQL2</accession>
<keyword evidence="9" id="KW-1185">Reference proteome</keyword>
<dbReference type="Gene3D" id="1.20.5.170">
    <property type="match status" value="1"/>
</dbReference>
<dbReference type="InterPro" id="IPR045314">
    <property type="entry name" value="bZIP_plant_GBF1"/>
</dbReference>
<dbReference type="OrthoDB" id="551672at2759"/>
<evidence type="ECO:0000259" key="7">
    <source>
        <dbReference type="PROSITE" id="PS50217"/>
    </source>
</evidence>
<comment type="subcellular location">
    <subcellularLocation>
        <location evidence="1">Nucleus</location>
    </subcellularLocation>
</comment>
<dbReference type="PROSITE" id="PS00036">
    <property type="entry name" value="BZIP_BASIC"/>
    <property type="match status" value="1"/>
</dbReference>
<name>A0A7J6VQL2_THATH</name>
<dbReference type="GO" id="GO:0046982">
    <property type="term" value="F:protein heterodimerization activity"/>
    <property type="evidence" value="ECO:0007669"/>
    <property type="project" value="UniProtKB-ARBA"/>
</dbReference>
<dbReference type="SUPFAM" id="SSF57959">
    <property type="entry name" value="Leucine zipper domain"/>
    <property type="match status" value="1"/>
</dbReference>
<feature type="compositionally biased region" description="Basic and acidic residues" evidence="6">
    <location>
        <begin position="53"/>
        <end position="64"/>
    </location>
</feature>
<evidence type="ECO:0000256" key="4">
    <source>
        <dbReference type="ARBA" id="ARBA00023163"/>
    </source>
</evidence>
<dbReference type="EMBL" id="JABWDY010028066">
    <property type="protein sequence ID" value="KAF5187374.1"/>
    <property type="molecule type" value="Genomic_DNA"/>
</dbReference>
<dbReference type="CDD" id="cd14702">
    <property type="entry name" value="bZIP_plant_GBF1"/>
    <property type="match status" value="1"/>
</dbReference>
<evidence type="ECO:0000256" key="5">
    <source>
        <dbReference type="ARBA" id="ARBA00023242"/>
    </source>
</evidence>
<proteinExistence type="predicted"/>